<gene>
    <name evidence="2" type="ORF">ASPCADRAFT_203825</name>
</gene>
<dbReference type="EMBL" id="KV907494">
    <property type="protein sequence ID" value="OOF99942.1"/>
    <property type="molecule type" value="Genomic_DNA"/>
</dbReference>
<feature type="region of interest" description="Disordered" evidence="1">
    <location>
        <begin position="1"/>
        <end position="31"/>
    </location>
</feature>
<evidence type="ECO:0000256" key="1">
    <source>
        <dbReference type="SAM" id="MobiDB-lite"/>
    </source>
</evidence>
<accession>A0A1R3RZR6</accession>
<evidence type="ECO:0000313" key="2">
    <source>
        <dbReference type="EMBL" id="OOF99942.1"/>
    </source>
</evidence>
<dbReference type="Proteomes" id="UP000188318">
    <property type="component" value="Unassembled WGS sequence"/>
</dbReference>
<dbReference type="VEuPathDB" id="FungiDB:ASPCADRAFT_203825"/>
<sequence length="57" mass="6333">MPEHNQAQEIRGSITPRKRAFSTCPSARPDYRVTQRPNAKADGLVQAFNLAGFLATF</sequence>
<name>A0A1R3RZR6_ASPC5</name>
<evidence type="ECO:0000313" key="3">
    <source>
        <dbReference type="Proteomes" id="UP000188318"/>
    </source>
</evidence>
<keyword evidence="3" id="KW-1185">Reference proteome</keyword>
<organism evidence="2 3">
    <name type="scientific">Aspergillus carbonarius (strain ITEM 5010)</name>
    <dbReference type="NCBI Taxonomy" id="602072"/>
    <lineage>
        <taxon>Eukaryota</taxon>
        <taxon>Fungi</taxon>
        <taxon>Dikarya</taxon>
        <taxon>Ascomycota</taxon>
        <taxon>Pezizomycotina</taxon>
        <taxon>Eurotiomycetes</taxon>
        <taxon>Eurotiomycetidae</taxon>
        <taxon>Eurotiales</taxon>
        <taxon>Aspergillaceae</taxon>
        <taxon>Aspergillus</taxon>
        <taxon>Aspergillus subgen. Circumdati</taxon>
    </lineage>
</organism>
<proteinExistence type="predicted"/>
<reference evidence="3" key="1">
    <citation type="journal article" date="2017" name="Genome Biol.">
        <title>Comparative genomics reveals high biological diversity and specific adaptations in the industrially and medically important fungal genus Aspergillus.</title>
        <authorList>
            <person name="de Vries R.P."/>
            <person name="Riley R."/>
            <person name="Wiebenga A."/>
            <person name="Aguilar-Osorio G."/>
            <person name="Amillis S."/>
            <person name="Uchima C.A."/>
            <person name="Anderluh G."/>
            <person name="Asadollahi M."/>
            <person name="Askin M."/>
            <person name="Barry K."/>
            <person name="Battaglia E."/>
            <person name="Bayram O."/>
            <person name="Benocci T."/>
            <person name="Braus-Stromeyer S.A."/>
            <person name="Caldana C."/>
            <person name="Canovas D."/>
            <person name="Cerqueira G.C."/>
            <person name="Chen F."/>
            <person name="Chen W."/>
            <person name="Choi C."/>
            <person name="Clum A."/>
            <person name="Dos Santos R.A."/>
            <person name="Damasio A.R."/>
            <person name="Diallinas G."/>
            <person name="Emri T."/>
            <person name="Fekete E."/>
            <person name="Flipphi M."/>
            <person name="Freyberg S."/>
            <person name="Gallo A."/>
            <person name="Gournas C."/>
            <person name="Habgood R."/>
            <person name="Hainaut M."/>
            <person name="Harispe M.L."/>
            <person name="Henrissat B."/>
            <person name="Hilden K.S."/>
            <person name="Hope R."/>
            <person name="Hossain A."/>
            <person name="Karabika E."/>
            <person name="Karaffa L."/>
            <person name="Karanyi Z."/>
            <person name="Krasevec N."/>
            <person name="Kuo A."/>
            <person name="Kusch H."/>
            <person name="LaButti K."/>
            <person name="Lagendijk E.L."/>
            <person name="Lapidus A."/>
            <person name="Levasseur A."/>
            <person name="Lindquist E."/>
            <person name="Lipzen A."/>
            <person name="Logrieco A.F."/>
            <person name="MacCabe A."/>
            <person name="Maekelae M.R."/>
            <person name="Malavazi I."/>
            <person name="Melin P."/>
            <person name="Meyer V."/>
            <person name="Mielnichuk N."/>
            <person name="Miskei M."/>
            <person name="Molnar A.P."/>
            <person name="Mule G."/>
            <person name="Ngan C.Y."/>
            <person name="Orejas M."/>
            <person name="Orosz E."/>
            <person name="Ouedraogo J.P."/>
            <person name="Overkamp K.M."/>
            <person name="Park H.-S."/>
            <person name="Perrone G."/>
            <person name="Piumi F."/>
            <person name="Punt P.J."/>
            <person name="Ram A.F."/>
            <person name="Ramon A."/>
            <person name="Rauscher S."/>
            <person name="Record E."/>
            <person name="Riano-Pachon D.M."/>
            <person name="Robert V."/>
            <person name="Roehrig J."/>
            <person name="Ruller R."/>
            <person name="Salamov A."/>
            <person name="Salih N.S."/>
            <person name="Samson R.A."/>
            <person name="Sandor E."/>
            <person name="Sanguinetti M."/>
            <person name="Schuetze T."/>
            <person name="Sepcic K."/>
            <person name="Shelest E."/>
            <person name="Sherlock G."/>
            <person name="Sophianopoulou V."/>
            <person name="Squina F.M."/>
            <person name="Sun H."/>
            <person name="Susca A."/>
            <person name="Todd R.B."/>
            <person name="Tsang A."/>
            <person name="Unkles S.E."/>
            <person name="van de Wiele N."/>
            <person name="van Rossen-Uffink D."/>
            <person name="Oliveira J.V."/>
            <person name="Vesth T.C."/>
            <person name="Visser J."/>
            <person name="Yu J.-H."/>
            <person name="Zhou M."/>
            <person name="Andersen M.R."/>
            <person name="Archer D.B."/>
            <person name="Baker S.E."/>
            <person name="Benoit I."/>
            <person name="Brakhage A.A."/>
            <person name="Braus G.H."/>
            <person name="Fischer R."/>
            <person name="Frisvad J.C."/>
            <person name="Goldman G.H."/>
            <person name="Houbraken J."/>
            <person name="Oakley B."/>
            <person name="Pocsi I."/>
            <person name="Scazzocchio C."/>
            <person name="Seiboth B."/>
            <person name="vanKuyk P.A."/>
            <person name="Wortman J."/>
            <person name="Dyer P.S."/>
            <person name="Grigoriev I.V."/>
        </authorList>
    </citation>
    <scope>NUCLEOTIDE SEQUENCE [LARGE SCALE GENOMIC DNA]</scope>
    <source>
        <strain evidence="3">ITEM 5010</strain>
    </source>
</reference>
<protein>
    <submittedName>
        <fullName evidence="2">Uncharacterized protein</fullName>
    </submittedName>
</protein>
<dbReference type="AlphaFoldDB" id="A0A1R3RZR6"/>